<keyword evidence="2" id="KW-1185">Reference proteome</keyword>
<protein>
    <submittedName>
        <fullName evidence="1">Uncharacterized protein</fullName>
    </submittedName>
</protein>
<dbReference type="AlphaFoldDB" id="A0A1W6SR18"/>
<name>A0A1W6SR18_9PROT</name>
<dbReference type="Proteomes" id="UP000012179">
    <property type="component" value="Chromosome"/>
</dbReference>
<evidence type="ECO:0000313" key="1">
    <source>
        <dbReference type="EMBL" id="ARO88212.1"/>
    </source>
</evidence>
<dbReference type="eggNOG" id="ENOG5032NWF">
    <property type="taxonomic scope" value="Bacteria"/>
</dbReference>
<organism evidence="1 2">
    <name type="scientific">Nitrosospira lacus</name>
    <dbReference type="NCBI Taxonomy" id="1288494"/>
    <lineage>
        <taxon>Bacteria</taxon>
        <taxon>Pseudomonadati</taxon>
        <taxon>Pseudomonadota</taxon>
        <taxon>Betaproteobacteria</taxon>
        <taxon>Nitrosomonadales</taxon>
        <taxon>Nitrosomonadaceae</taxon>
        <taxon>Nitrosospira</taxon>
    </lineage>
</organism>
<dbReference type="OrthoDB" id="8565058at2"/>
<evidence type="ECO:0000313" key="2">
    <source>
        <dbReference type="Proteomes" id="UP000012179"/>
    </source>
</evidence>
<dbReference type="KEGG" id="nlc:EBAPG3_010705"/>
<dbReference type="EMBL" id="CP021106">
    <property type="protein sequence ID" value="ARO88212.1"/>
    <property type="molecule type" value="Genomic_DNA"/>
</dbReference>
<sequence length="89" mass="10395">MFILTVQTMNNRRFPQSIKKEMTEYVLYIRSKTGAIERKSSYPIFWCYEWLLPYAHEEPLIGWPESKVFWAREIGPSVGIAPVASTPPD</sequence>
<gene>
    <name evidence="1" type="ORF">EBAPG3_010705</name>
</gene>
<reference evidence="1 2" key="1">
    <citation type="journal article" date="2015" name="Int. J. Syst. Evol. Microbiol.">
        <title>Nitrosospira lacus sp. nov., a psychrotolerant, ammonia-oxidizing bacterium from sandy lake sediment.</title>
        <authorList>
            <person name="Urakawa H."/>
            <person name="Garcia J.C."/>
            <person name="Nielsen J.L."/>
            <person name="Le V.Q."/>
            <person name="Kozlowski J.A."/>
            <person name="Stein L.Y."/>
            <person name="Lim C.K."/>
            <person name="Pommerening-Roser A."/>
            <person name="Martens-Habbena W."/>
            <person name="Stahl D.A."/>
            <person name="Klotz M.G."/>
        </authorList>
    </citation>
    <scope>NUCLEOTIDE SEQUENCE [LARGE SCALE GENOMIC DNA]</scope>
    <source>
        <strain evidence="1 2">APG3</strain>
    </source>
</reference>
<accession>A0A1W6SR18</accession>
<proteinExistence type="predicted"/>